<dbReference type="Proteomes" id="UP000828390">
    <property type="component" value="Unassembled WGS sequence"/>
</dbReference>
<gene>
    <name evidence="1" type="ORF">DPMN_150720</name>
</gene>
<keyword evidence="2" id="KW-1185">Reference proteome</keyword>
<reference evidence="1" key="1">
    <citation type="journal article" date="2019" name="bioRxiv">
        <title>The Genome of the Zebra Mussel, Dreissena polymorpha: A Resource for Invasive Species Research.</title>
        <authorList>
            <person name="McCartney M.A."/>
            <person name="Auch B."/>
            <person name="Kono T."/>
            <person name="Mallez S."/>
            <person name="Zhang Y."/>
            <person name="Obille A."/>
            <person name="Becker A."/>
            <person name="Abrahante J.E."/>
            <person name="Garbe J."/>
            <person name="Badalamenti J.P."/>
            <person name="Herman A."/>
            <person name="Mangelson H."/>
            <person name="Liachko I."/>
            <person name="Sullivan S."/>
            <person name="Sone E.D."/>
            <person name="Koren S."/>
            <person name="Silverstein K.A.T."/>
            <person name="Beckman K.B."/>
            <person name="Gohl D.M."/>
        </authorList>
    </citation>
    <scope>NUCLEOTIDE SEQUENCE</scope>
    <source>
        <strain evidence="1">Duluth1</strain>
        <tissue evidence="1">Whole animal</tissue>
    </source>
</reference>
<proteinExistence type="predicted"/>
<dbReference type="EMBL" id="JAIWYP010000007">
    <property type="protein sequence ID" value="KAH3797145.1"/>
    <property type="molecule type" value="Genomic_DNA"/>
</dbReference>
<sequence length="61" mass="6752">MYAVRDMDSFQDGETFTTADGAILTVKKIKNGILMSLVLGKRGLLHERKVPSEVSLRSRNG</sequence>
<organism evidence="1 2">
    <name type="scientific">Dreissena polymorpha</name>
    <name type="common">Zebra mussel</name>
    <name type="synonym">Mytilus polymorpha</name>
    <dbReference type="NCBI Taxonomy" id="45954"/>
    <lineage>
        <taxon>Eukaryota</taxon>
        <taxon>Metazoa</taxon>
        <taxon>Spiralia</taxon>
        <taxon>Lophotrochozoa</taxon>
        <taxon>Mollusca</taxon>
        <taxon>Bivalvia</taxon>
        <taxon>Autobranchia</taxon>
        <taxon>Heteroconchia</taxon>
        <taxon>Euheterodonta</taxon>
        <taxon>Imparidentia</taxon>
        <taxon>Neoheterodontei</taxon>
        <taxon>Myida</taxon>
        <taxon>Dreissenoidea</taxon>
        <taxon>Dreissenidae</taxon>
        <taxon>Dreissena</taxon>
    </lineage>
</organism>
<name>A0A9D4FII1_DREPO</name>
<comment type="caution">
    <text evidence="1">The sequence shown here is derived from an EMBL/GenBank/DDBJ whole genome shotgun (WGS) entry which is preliminary data.</text>
</comment>
<evidence type="ECO:0000313" key="2">
    <source>
        <dbReference type="Proteomes" id="UP000828390"/>
    </source>
</evidence>
<dbReference type="AlphaFoldDB" id="A0A9D4FII1"/>
<protein>
    <submittedName>
        <fullName evidence="1">Uncharacterized protein</fullName>
    </submittedName>
</protein>
<evidence type="ECO:0000313" key="1">
    <source>
        <dbReference type="EMBL" id="KAH3797145.1"/>
    </source>
</evidence>
<reference evidence="1" key="2">
    <citation type="submission" date="2020-11" db="EMBL/GenBank/DDBJ databases">
        <authorList>
            <person name="McCartney M.A."/>
            <person name="Auch B."/>
            <person name="Kono T."/>
            <person name="Mallez S."/>
            <person name="Becker A."/>
            <person name="Gohl D.M."/>
            <person name="Silverstein K.A.T."/>
            <person name="Koren S."/>
            <person name="Bechman K.B."/>
            <person name="Herman A."/>
            <person name="Abrahante J.E."/>
            <person name="Garbe J."/>
        </authorList>
    </citation>
    <scope>NUCLEOTIDE SEQUENCE</scope>
    <source>
        <strain evidence="1">Duluth1</strain>
        <tissue evidence="1">Whole animal</tissue>
    </source>
</reference>
<accession>A0A9D4FII1</accession>